<organism evidence="1">
    <name type="scientific">Arundo donax</name>
    <name type="common">Giant reed</name>
    <name type="synonym">Donax arundinaceus</name>
    <dbReference type="NCBI Taxonomy" id="35708"/>
    <lineage>
        <taxon>Eukaryota</taxon>
        <taxon>Viridiplantae</taxon>
        <taxon>Streptophyta</taxon>
        <taxon>Embryophyta</taxon>
        <taxon>Tracheophyta</taxon>
        <taxon>Spermatophyta</taxon>
        <taxon>Magnoliopsida</taxon>
        <taxon>Liliopsida</taxon>
        <taxon>Poales</taxon>
        <taxon>Poaceae</taxon>
        <taxon>PACMAD clade</taxon>
        <taxon>Arundinoideae</taxon>
        <taxon>Arundineae</taxon>
        <taxon>Arundo</taxon>
    </lineage>
</organism>
<sequence>MKLQLFRISFVHVPMNISTFLNTDSTIHSSLLSNLVQQLSMNMSTVFNESSSFPIYLEHM</sequence>
<dbReference type="AlphaFoldDB" id="A0A0A8YXY4"/>
<reference evidence="1" key="2">
    <citation type="journal article" date="2015" name="Data Brief">
        <title>Shoot transcriptome of the giant reed, Arundo donax.</title>
        <authorList>
            <person name="Barrero R.A."/>
            <person name="Guerrero F.D."/>
            <person name="Moolhuijzen P."/>
            <person name="Goolsby J.A."/>
            <person name="Tidwell J."/>
            <person name="Bellgard S.E."/>
            <person name="Bellgard M.I."/>
        </authorList>
    </citation>
    <scope>NUCLEOTIDE SEQUENCE</scope>
    <source>
        <tissue evidence="1">Shoot tissue taken approximately 20 cm above the soil surface</tissue>
    </source>
</reference>
<name>A0A0A8YXY4_ARUDO</name>
<proteinExistence type="predicted"/>
<accession>A0A0A8YXY4</accession>
<dbReference type="EMBL" id="GBRH01265896">
    <property type="protein sequence ID" value="JAD31999.1"/>
    <property type="molecule type" value="Transcribed_RNA"/>
</dbReference>
<reference evidence="1" key="1">
    <citation type="submission" date="2014-09" db="EMBL/GenBank/DDBJ databases">
        <authorList>
            <person name="Magalhaes I.L.F."/>
            <person name="Oliveira U."/>
            <person name="Santos F.R."/>
            <person name="Vidigal T.H.D.A."/>
            <person name="Brescovit A.D."/>
            <person name="Santos A.J."/>
        </authorList>
    </citation>
    <scope>NUCLEOTIDE SEQUENCE</scope>
    <source>
        <tissue evidence="1">Shoot tissue taken approximately 20 cm above the soil surface</tissue>
    </source>
</reference>
<protein>
    <submittedName>
        <fullName evidence="1">Uncharacterized protein</fullName>
    </submittedName>
</protein>
<evidence type="ECO:0000313" key="1">
    <source>
        <dbReference type="EMBL" id="JAD31999.1"/>
    </source>
</evidence>